<organism evidence="9 10">
    <name type="scientific">Streptomyces peucetius</name>
    <dbReference type="NCBI Taxonomy" id="1950"/>
    <lineage>
        <taxon>Bacteria</taxon>
        <taxon>Bacillati</taxon>
        <taxon>Actinomycetota</taxon>
        <taxon>Actinomycetes</taxon>
        <taxon>Kitasatosporales</taxon>
        <taxon>Streptomycetaceae</taxon>
        <taxon>Streptomyces</taxon>
    </lineage>
</organism>
<keyword evidence="3 4" id="KW-0274">FAD</keyword>
<protein>
    <submittedName>
        <fullName evidence="9">Acyl-CoA dehydrogenase family protein</fullName>
    </submittedName>
</protein>
<feature type="domain" description="Adaptive response protein AidB N-terminal" evidence="8">
    <location>
        <begin position="51"/>
        <end position="205"/>
    </location>
</feature>
<reference evidence="9" key="1">
    <citation type="submission" date="2022-10" db="EMBL/GenBank/DDBJ databases">
        <title>Cytochrome P450 Catalyzes Benzene Ring Formation in the Biosynthesis of Trialkyl-Substituted Aromatic Polyketides.</title>
        <authorList>
            <person name="Zhao E."/>
            <person name="Ge H."/>
        </authorList>
    </citation>
    <scope>NUCLEOTIDE SEQUENCE</scope>
    <source>
        <strain evidence="9">NA0869</strain>
    </source>
</reference>
<evidence type="ECO:0000313" key="10">
    <source>
        <dbReference type="Proteomes" id="UP001163878"/>
    </source>
</evidence>
<dbReference type="PANTHER" id="PTHR42707:SF3">
    <property type="entry name" value="ACYL-COA DEHYDROGENASE AIDB-RELATED"/>
    <property type="match status" value="1"/>
</dbReference>
<dbReference type="RefSeq" id="WP_264249154.1">
    <property type="nucleotide sequence ID" value="NZ_CP107567.1"/>
</dbReference>
<comment type="similarity">
    <text evidence="1 4">Belongs to the acyl-CoA dehydrogenase family.</text>
</comment>
<dbReference type="InterPro" id="IPR052904">
    <property type="entry name" value="Acyl-CoA_dehydrogenase-like"/>
</dbReference>
<dbReference type="Gene3D" id="6.10.250.600">
    <property type="match status" value="1"/>
</dbReference>
<dbReference type="SUPFAM" id="SSF47203">
    <property type="entry name" value="Acyl-CoA dehydrogenase C-terminal domain-like"/>
    <property type="match status" value="1"/>
</dbReference>
<dbReference type="PANTHER" id="PTHR42707">
    <property type="entry name" value="ACYL-COA DEHYDROGENASE"/>
    <property type="match status" value="1"/>
</dbReference>
<evidence type="ECO:0000259" key="8">
    <source>
        <dbReference type="Pfam" id="PF18158"/>
    </source>
</evidence>
<dbReference type="InterPro" id="IPR009100">
    <property type="entry name" value="AcylCoA_DH/oxidase_NM_dom_sf"/>
</dbReference>
<dbReference type="Pfam" id="PF00441">
    <property type="entry name" value="Acyl-CoA_dh_1"/>
    <property type="match status" value="1"/>
</dbReference>
<dbReference type="InterPro" id="IPR006091">
    <property type="entry name" value="Acyl-CoA_Oxase/DH_mid-dom"/>
</dbReference>
<evidence type="ECO:0000256" key="1">
    <source>
        <dbReference type="ARBA" id="ARBA00009347"/>
    </source>
</evidence>
<keyword evidence="10" id="KW-1185">Reference proteome</keyword>
<dbReference type="EMBL" id="CP107567">
    <property type="protein sequence ID" value="UYQ65849.1"/>
    <property type="molecule type" value="Genomic_DNA"/>
</dbReference>
<evidence type="ECO:0000256" key="5">
    <source>
        <dbReference type="SAM" id="MobiDB-lite"/>
    </source>
</evidence>
<evidence type="ECO:0000256" key="4">
    <source>
        <dbReference type="RuleBase" id="RU362125"/>
    </source>
</evidence>
<proteinExistence type="inferred from homology"/>
<dbReference type="Proteomes" id="UP001163878">
    <property type="component" value="Chromosome"/>
</dbReference>
<comment type="cofactor">
    <cofactor evidence="4">
        <name>FAD</name>
        <dbReference type="ChEBI" id="CHEBI:57692"/>
    </cofactor>
</comment>
<feature type="domain" description="Acyl-CoA oxidase/dehydrogenase middle" evidence="7">
    <location>
        <begin position="220"/>
        <end position="313"/>
    </location>
</feature>
<evidence type="ECO:0000256" key="3">
    <source>
        <dbReference type="ARBA" id="ARBA00022827"/>
    </source>
</evidence>
<dbReference type="Gene3D" id="1.20.140.10">
    <property type="entry name" value="Butyryl-CoA Dehydrogenase, subunit A, domain 3"/>
    <property type="match status" value="1"/>
</dbReference>
<evidence type="ECO:0000259" key="6">
    <source>
        <dbReference type="Pfam" id="PF00441"/>
    </source>
</evidence>
<feature type="region of interest" description="Disordered" evidence="5">
    <location>
        <begin position="1"/>
        <end position="57"/>
    </location>
</feature>
<keyword evidence="4" id="KW-0560">Oxidoreductase</keyword>
<feature type="compositionally biased region" description="Low complexity" evidence="5">
    <location>
        <begin position="1"/>
        <end position="38"/>
    </location>
</feature>
<evidence type="ECO:0000256" key="2">
    <source>
        <dbReference type="ARBA" id="ARBA00022630"/>
    </source>
</evidence>
<accession>A0ABY6IFR7</accession>
<keyword evidence="2 4" id="KW-0285">Flavoprotein</keyword>
<dbReference type="Gene3D" id="2.40.110.20">
    <property type="match status" value="1"/>
</dbReference>
<evidence type="ECO:0000259" key="7">
    <source>
        <dbReference type="Pfam" id="PF02770"/>
    </source>
</evidence>
<gene>
    <name evidence="9" type="ORF">OGH68_33280</name>
</gene>
<name>A0ABY6IFR7_STRPE</name>
<sequence>MTAHPAVSTPPAVAAPASSGSPGTSAAAPVTTSAGAAPRSNPAARTHEVTNQAPPLVGHDVADDAVLLEGMEREGAGWYVEDLHRVGRLAGSEEVQRWAEEANRCEPLLRTHDRYGNRIDEVEFHPSYHSLMDVAIREGLGGAPWADDRPGAHVARAAGFMVWSSAEQGHACPVSMTYAAVPALRSAPGLAAVYEPLLTSRTYDPGLRAPGRKRGLLAGMGMTEKQGGTDVRANTTVAVEQPDGTWRLRGHKWFTSAPMNDLFLVLAQAPGGLSCFLVPRVLPDGSRNTFRIQRLKDKLGNRSNASSEPEFDDTVAWLVGPEGQGVRTIIDMVTMTRLDCVLGSASGIRTALTQAVHHVRHRSVFGAKLIDQPLMRNVVADLSVESEAATTLALRVAGAADRAQRGDMQERAFLRLATAVGKYWVCKRQPAAVAEALECLGGNGYDEASGMPRLYREAPLNGIWEGSGNVNALDVLRALSKEPDSLEAYGAEIEAAVGADARLDAAWRQLRAELVPSDDAALGARRLVERMALVLQGSLLVRHAPTAVADAFCASRLAGDRGLAFGTLPTGLDLAALIARVPAAAG</sequence>
<dbReference type="Pfam" id="PF02770">
    <property type="entry name" value="Acyl-CoA_dh_M"/>
    <property type="match status" value="1"/>
</dbReference>
<feature type="domain" description="Acyl-CoA dehydrogenase/oxidase C-terminal" evidence="6">
    <location>
        <begin position="323"/>
        <end position="479"/>
    </location>
</feature>
<dbReference type="InterPro" id="IPR009075">
    <property type="entry name" value="AcylCo_DH/oxidase_C"/>
</dbReference>
<dbReference type="Pfam" id="PF18158">
    <property type="entry name" value="AidB_N"/>
    <property type="match status" value="1"/>
</dbReference>
<evidence type="ECO:0000313" key="9">
    <source>
        <dbReference type="EMBL" id="UYQ65849.1"/>
    </source>
</evidence>
<dbReference type="InterPro" id="IPR036250">
    <property type="entry name" value="AcylCo_DH-like_C"/>
</dbReference>
<dbReference type="InterPro" id="IPR041504">
    <property type="entry name" value="AidB_N"/>
</dbReference>
<dbReference type="SUPFAM" id="SSF56645">
    <property type="entry name" value="Acyl-CoA dehydrogenase NM domain-like"/>
    <property type="match status" value="1"/>
</dbReference>